<sequence>MQQLQADGPGHNQHKTHGLPEPHWLTKPHDPYRPAPAHTAEPVSSGIERSTTARPGHIQR</sequence>
<proteinExistence type="predicted"/>
<feature type="region of interest" description="Disordered" evidence="1">
    <location>
        <begin position="1"/>
        <end position="60"/>
    </location>
</feature>
<protein>
    <submittedName>
        <fullName evidence="2">Uncharacterized protein</fullName>
    </submittedName>
</protein>
<dbReference type="EMBL" id="BAABDD010000006">
    <property type="protein sequence ID" value="GAA3739124.1"/>
    <property type="molecule type" value="Genomic_DNA"/>
</dbReference>
<evidence type="ECO:0000313" key="2">
    <source>
        <dbReference type="EMBL" id="GAA3739124.1"/>
    </source>
</evidence>
<dbReference type="Proteomes" id="UP001500908">
    <property type="component" value="Unassembled WGS sequence"/>
</dbReference>
<comment type="caution">
    <text evidence="2">The sequence shown here is derived from an EMBL/GenBank/DDBJ whole genome shotgun (WGS) entry which is preliminary data.</text>
</comment>
<gene>
    <name evidence="2" type="ORF">GCM10022402_18720</name>
</gene>
<reference evidence="3" key="1">
    <citation type="journal article" date="2019" name="Int. J. Syst. Evol. Microbiol.">
        <title>The Global Catalogue of Microorganisms (GCM) 10K type strain sequencing project: providing services to taxonomists for standard genome sequencing and annotation.</title>
        <authorList>
            <consortium name="The Broad Institute Genomics Platform"/>
            <consortium name="The Broad Institute Genome Sequencing Center for Infectious Disease"/>
            <person name="Wu L."/>
            <person name="Ma J."/>
        </authorList>
    </citation>
    <scope>NUCLEOTIDE SEQUENCE [LARGE SCALE GENOMIC DNA]</scope>
    <source>
        <strain evidence="3">JCM 17137</strain>
    </source>
</reference>
<name>A0ABP7FLS3_9ACTN</name>
<organism evidence="2 3">
    <name type="scientific">Salinactinospora qingdaonensis</name>
    <dbReference type="NCBI Taxonomy" id="702744"/>
    <lineage>
        <taxon>Bacteria</taxon>
        <taxon>Bacillati</taxon>
        <taxon>Actinomycetota</taxon>
        <taxon>Actinomycetes</taxon>
        <taxon>Streptosporangiales</taxon>
        <taxon>Nocardiopsidaceae</taxon>
        <taxon>Salinactinospora</taxon>
    </lineage>
</organism>
<keyword evidence="3" id="KW-1185">Reference proteome</keyword>
<evidence type="ECO:0000256" key="1">
    <source>
        <dbReference type="SAM" id="MobiDB-lite"/>
    </source>
</evidence>
<evidence type="ECO:0000313" key="3">
    <source>
        <dbReference type="Proteomes" id="UP001500908"/>
    </source>
</evidence>
<accession>A0ABP7FLS3</accession>